<organism evidence="1 2">
    <name type="scientific">Melipona bicolor</name>
    <dbReference type="NCBI Taxonomy" id="60889"/>
    <lineage>
        <taxon>Eukaryota</taxon>
        <taxon>Metazoa</taxon>
        <taxon>Ecdysozoa</taxon>
        <taxon>Arthropoda</taxon>
        <taxon>Hexapoda</taxon>
        <taxon>Insecta</taxon>
        <taxon>Pterygota</taxon>
        <taxon>Neoptera</taxon>
        <taxon>Endopterygota</taxon>
        <taxon>Hymenoptera</taxon>
        <taxon>Apocrita</taxon>
        <taxon>Aculeata</taxon>
        <taxon>Apoidea</taxon>
        <taxon>Anthophila</taxon>
        <taxon>Apidae</taxon>
        <taxon>Melipona</taxon>
    </lineage>
</organism>
<dbReference type="Proteomes" id="UP001177670">
    <property type="component" value="Unassembled WGS sequence"/>
</dbReference>
<gene>
    <name evidence="1" type="ORF">K0M31_019417</name>
</gene>
<evidence type="ECO:0000313" key="2">
    <source>
        <dbReference type="Proteomes" id="UP001177670"/>
    </source>
</evidence>
<evidence type="ECO:0000313" key="1">
    <source>
        <dbReference type="EMBL" id="KAK1129702.1"/>
    </source>
</evidence>
<keyword evidence="2" id="KW-1185">Reference proteome</keyword>
<proteinExistence type="predicted"/>
<dbReference type="EMBL" id="JAHYIQ010000008">
    <property type="protein sequence ID" value="KAK1129702.1"/>
    <property type="molecule type" value="Genomic_DNA"/>
</dbReference>
<protein>
    <submittedName>
        <fullName evidence="1">Uncharacterized protein</fullName>
    </submittedName>
</protein>
<comment type="caution">
    <text evidence="1">The sequence shown here is derived from an EMBL/GenBank/DDBJ whole genome shotgun (WGS) entry which is preliminary data.</text>
</comment>
<accession>A0AA40KRD0</accession>
<name>A0AA40KRD0_9HYME</name>
<sequence>MEFAPERARPDRYNRNVDTNRSKMKNVVVLRLVLSRFPSSASAIHPRRICGESVEPITGNRSRGSMFRPQLNRANLLDYKLSAAKRSLIGHLDCASIKDDFVRLWHFKFQRLAQSRFTSTVIKLDLVCSRLNDKIQFLNFELAQAASGCAPSVEVLPIFDVKQARVCGTPLGWVTEPNFSADSYNNQASGRRILDNADCDCSGYLLDAMSNRAKNPVLLAGPKL</sequence>
<dbReference type="AlphaFoldDB" id="A0AA40KRD0"/>
<reference evidence="1" key="1">
    <citation type="submission" date="2021-10" db="EMBL/GenBank/DDBJ databases">
        <title>Melipona bicolor Genome sequencing and assembly.</title>
        <authorList>
            <person name="Araujo N.S."/>
            <person name="Arias M.C."/>
        </authorList>
    </citation>
    <scope>NUCLEOTIDE SEQUENCE</scope>
    <source>
        <strain evidence="1">USP_2M_L1-L4_2017</strain>
        <tissue evidence="1">Whole body</tissue>
    </source>
</reference>